<evidence type="ECO:0000256" key="2">
    <source>
        <dbReference type="ARBA" id="ARBA00018339"/>
    </source>
</evidence>
<dbReference type="OrthoDB" id="5072at2759"/>
<dbReference type="GO" id="GO:0005654">
    <property type="term" value="C:nucleoplasm"/>
    <property type="evidence" value="ECO:0007669"/>
    <property type="project" value="UniProtKB-SubCell"/>
</dbReference>
<dbReference type="EMBL" id="ML119051">
    <property type="protein sequence ID" value="ROT41869.1"/>
    <property type="molecule type" value="Genomic_DNA"/>
</dbReference>
<comment type="similarity">
    <text evidence="1 5">Belongs to the NOP53 family.</text>
</comment>
<dbReference type="Pfam" id="PF07767">
    <property type="entry name" value="Nop53"/>
    <property type="match status" value="1"/>
</dbReference>
<dbReference type="GO" id="GO:0000027">
    <property type="term" value="P:ribosomal large subunit assembly"/>
    <property type="evidence" value="ECO:0007669"/>
    <property type="project" value="UniProtKB-UniRule"/>
</dbReference>
<comment type="subcellular location">
    <subcellularLocation>
        <location evidence="5">Nucleus</location>
        <location evidence="5">Nucleolus</location>
    </subcellularLocation>
    <subcellularLocation>
        <location evidence="5">Nucleus</location>
        <location evidence="5">Nucleoplasm</location>
    </subcellularLocation>
</comment>
<feature type="compositionally biased region" description="Basic residues" evidence="6">
    <location>
        <begin position="20"/>
        <end position="29"/>
    </location>
</feature>
<gene>
    <name evidence="7" type="ORF">SODALDRAFT_341538</name>
</gene>
<dbReference type="GO" id="GO:0006364">
    <property type="term" value="P:rRNA processing"/>
    <property type="evidence" value="ECO:0007669"/>
    <property type="project" value="TreeGrafter"/>
</dbReference>
<keyword evidence="8" id="KW-1185">Reference proteome</keyword>
<dbReference type="AlphaFoldDB" id="A0A3N2Q521"/>
<organism evidence="7 8">
    <name type="scientific">Sodiomyces alkalinus (strain CBS 110278 / VKM F-3762 / F11)</name>
    <name type="common">Alkaliphilic filamentous fungus</name>
    <dbReference type="NCBI Taxonomy" id="1314773"/>
    <lineage>
        <taxon>Eukaryota</taxon>
        <taxon>Fungi</taxon>
        <taxon>Dikarya</taxon>
        <taxon>Ascomycota</taxon>
        <taxon>Pezizomycotina</taxon>
        <taxon>Sordariomycetes</taxon>
        <taxon>Hypocreomycetidae</taxon>
        <taxon>Glomerellales</taxon>
        <taxon>Plectosphaerellaceae</taxon>
        <taxon>Sodiomyces</taxon>
    </lineage>
</organism>
<comment type="function">
    <text evidence="5">May play a role in ribosome biogenesis.</text>
</comment>
<dbReference type="Proteomes" id="UP000272025">
    <property type="component" value="Unassembled WGS sequence"/>
</dbReference>
<dbReference type="RefSeq" id="XP_028469675.1">
    <property type="nucleotide sequence ID" value="XM_028613040.1"/>
</dbReference>
<dbReference type="PIRSF" id="PIRSF017302">
    <property type="entry name" value="Gltscr2"/>
    <property type="match status" value="1"/>
</dbReference>
<dbReference type="InterPro" id="IPR011687">
    <property type="entry name" value="Nop53/GLTSCR2"/>
</dbReference>
<evidence type="ECO:0000256" key="4">
    <source>
        <dbReference type="ARBA" id="ARBA00023242"/>
    </source>
</evidence>
<evidence type="ECO:0000313" key="7">
    <source>
        <dbReference type="EMBL" id="ROT41869.1"/>
    </source>
</evidence>
<evidence type="ECO:0000313" key="8">
    <source>
        <dbReference type="Proteomes" id="UP000272025"/>
    </source>
</evidence>
<accession>A0A3N2Q521</accession>
<keyword evidence="4 5" id="KW-0539">Nucleus</keyword>
<dbReference type="STRING" id="1314773.A0A3N2Q521"/>
<keyword evidence="3 5" id="KW-0690">Ribosome biogenesis</keyword>
<sequence length="452" mass="50511">MAVLNPLSGDGEAPQQYKQPSRKGKKAWRKNVDVSDIQKGLDALNEEIIRGGVIAEKASADLFTIDTVGDASVTKKRTTKALRSDEIIAQRSAVSAVPLRKRPAKTSDGLLPVKRQRKDWVSHAELARLRKVADGEHDSPITVKDASYDIWATPAPDAAPVVKAAVPEEHNFIPAEVKPKPPKTLRHKPISLAASGKSVPAVAKPTGSYSYNPLFDDYAARLQAESDKAVEEEQKRLAHEEADRLKAEATARSAAEADAAEARAEMSEWDEDSAWEGFETEADDDEEGNGKVSARKIAKRKTTVQRNRTKRRKADEGRLKHMAAMKKRDEQVKRIREIAAEVAEREAHRAALVQAKSAAGSDESEEDVGASEVQLRRKKLGRAKLPEGDLELVLPDELEDSLRRLRPEGNLLKDRYRSLLVRGRLEHRRRLPFKKMANVRWTEKWSFKDFRI</sequence>
<dbReference type="PANTHER" id="PTHR14211">
    <property type="entry name" value="GLIOMA SUPPRESSOR CANDIDATE REGION GENE 2"/>
    <property type="match status" value="1"/>
</dbReference>
<feature type="compositionally biased region" description="Acidic residues" evidence="6">
    <location>
        <begin position="267"/>
        <end position="287"/>
    </location>
</feature>
<feature type="region of interest" description="Disordered" evidence="6">
    <location>
        <begin position="1"/>
        <end position="30"/>
    </location>
</feature>
<proteinExistence type="inferred from homology"/>
<evidence type="ECO:0000256" key="6">
    <source>
        <dbReference type="SAM" id="MobiDB-lite"/>
    </source>
</evidence>
<feature type="region of interest" description="Disordered" evidence="6">
    <location>
        <begin position="353"/>
        <end position="372"/>
    </location>
</feature>
<evidence type="ECO:0000256" key="5">
    <source>
        <dbReference type="PIRNR" id="PIRNR017302"/>
    </source>
</evidence>
<feature type="compositionally biased region" description="Basic and acidic residues" evidence="6">
    <location>
        <begin position="226"/>
        <end position="249"/>
    </location>
</feature>
<feature type="compositionally biased region" description="Basic residues" evidence="6">
    <location>
        <begin position="293"/>
        <end position="312"/>
    </location>
</feature>
<feature type="region of interest" description="Disordered" evidence="6">
    <location>
        <begin position="226"/>
        <end position="329"/>
    </location>
</feature>
<dbReference type="PANTHER" id="PTHR14211:SF7">
    <property type="entry name" value="RIBOSOME BIOGENESIS PROTEIN NOP53"/>
    <property type="match status" value="1"/>
</dbReference>
<protein>
    <recommendedName>
        <fullName evidence="2 5">Ribosome biogenesis protein NOP53</fullName>
    </recommendedName>
</protein>
<dbReference type="GO" id="GO:0008097">
    <property type="term" value="F:5S rRNA binding"/>
    <property type="evidence" value="ECO:0007669"/>
    <property type="project" value="TreeGrafter"/>
</dbReference>
<dbReference type="GeneID" id="39581518"/>
<evidence type="ECO:0000256" key="1">
    <source>
        <dbReference type="ARBA" id="ARBA00008838"/>
    </source>
</evidence>
<evidence type="ECO:0000256" key="3">
    <source>
        <dbReference type="ARBA" id="ARBA00022517"/>
    </source>
</evidence>
<dbReference type="GO" id="GO:0005730">
    <property type="term" value="C:nucleolus"/>
    <property type="evidence" value="ECO:0007669"/>
    <property type="project" value="UniProtKB-SubCell"/>
</dbReference>
<reference evidence="7 8" key="1">
    <citation type="journal article" date="2018" name="Mol. Ecol.">
        <title>The obligate alkalophilic soda-lake fungus Sodiomyces alkalinus has shifted to a protein diet.</title>
        <authorList>
            <person name="Grum-Grzhimaylo A.A."/>
            <person name="Falkoski D.L."/>
            <person name="van den Heuvel J."/>
            <person name="Valero-Jimenez C.A."/>
            <person name="Min B."/>
            <person name="Choi I.G."/>
            <person name="Lipzen A."/>
            <person name="Daum C.G."/>
            <person name="Aanen D.K."/>
            <person name="Tsang A."/>
            <person name="Henrissat B."/>
            <person name="Bilanenko E.N."/>
            <person name="de Vries R.P."/>
            <person name="van Kan J.A.L."/>
            <person name="Grigoriev I.V."/>
            <person name="Debets A.J.M."/>
        </authorList>
    </citation>
    <scope>NUCLEOTIDE SEQUENCE [LARGE SCALE GENOMIC DNA]</scope>
    <source>
        <strain evidence="7 8">F11</strain>
    </source>
</reference>
<name>A0A3N2Q521_SODAK</name>